<dbReference type="Gene3D" id="3.40.50.2300">
    <property type="match status" value="1"/>
</dbReference>
<dbReference type="RefSeq" id="WP_020220780.1">
    <property type="nucleotide sequence ID" value="NZ_BANO01000011.1"/>
</dbReference>
<dbReference type="GO" id="GO:0000160">
    <property type="term" value="P:phosphorelay signal transduction system"/>
    <property type="evidence" value="ECO:0007669"/>
    <property type="project" value="InterPro"/>
</dbReference>
<dbReference type="InterPro" id="IPR001789">
    <property type="entry name" value="Sig_transdc_resp-reg_receiver"/>
</dbReference>
<accession>U2YGU7</accession>
<evidence type="ECO:0000313" key="4">
    <source>
        <dbReference type="EMBL" id="GAD53596.1"/>
    </source>
</evidence>
<feature type="modified residue" description="4-aspartylphosphate" evidence="2">
    <location>
        <position position="60"/>
    </location>
</feature>
<feature type="domain" description="Response regulatory" evidence="3">
    <location>
        <begin position="13"/>
        <end position="122"/>
    </location>
</feature>
<dbReference type="Pfam" id="PF00072">
    <property type="entry name" value="Response_reg"/>
    <property type="match status" value="1"/>
</dbReference>
<reference evidence="4 5" key="1">
    <citation type="submission" date="2013-09" db="EMBL/GenBank/DDBJ databases">
        <title>Whole genome sequencing of Halarchaeum acidiphilum strain MH1-52-1.</title>
        <authorList>
            <person name="Shimane Y."/>
            <person name="Minegishi H."/>
            <person name="Nishi S."/>
            <person name="Echigo A."/>
            <person name="Shuto A."/>
            <person name="Konishi M."/>
            <person name="Ito T."/>
            <person name="Ohkuma M."/>
            <person name="Ohta Y."/>
            <person name="Nagano Y."/>
            <person name="Tsubouchi T."/>
            <person name="Mori K."/>
            <person name="Usui K."/>
            <person name="Kamekura M."/>
            <person name="Usami R."/>
            <person name="Takaki Y."/>
            <person name="Hatada Y."/>
        </authorList>
    </citation>
    <scope>NUCLEOTIDE SEQUENCE [LARGE SCALE GENOMIC DNA]</scope>
    <source>
        <strain evidence="4 5">JCM 16109</strain>
    </source>
</reference>
<dbReference type="EMBL" id="BATA01000079">
    <property type="protein sequence ID" value="GAD53596.1"/>
    <property type="molecule type" value="Genomic_DNA"/>
</dbReference>
<organism evidence="4 5">
    <name type="scientific">Halarchaeum acidiphilum MH1-52-1</name>
    <dbReference type="NCBI Taxonomy" id="1261545"/>
    <lineage>
        <taxon>Archaea</taxon>
        <taxon>Methanobacteriati</taxon>
        <taxon>Methanobacteriota</taxon>
        <taxon>Stenosarchaea group</taxon>
        <taxon>Halobacteria</taxon>
        <taxon>Halobacteriales</taxon>
        <taxon>Halobacteriaceae</taxon>
    </lineage>
</organism>
<proteinExistence type="predicted"/>
<dbReference type="SMART" id="SM00448">
    <property type="entry name" value="REC"/>
    <property type="match status" value="1"/>
</dbReference>
<evidence type="ECO:0000256" key="2">
    <source>
        <dbReference type="PROSITE-ProRule" id="PRU00169"/>
    </source>
</evidence>
<dbReference type="Proteomes" id="UP000016986">
    <property type="component" value="Unassembled WGS sequence"/>
</dbReference>
<dbReference type="eggNOG" id="arCOG02601">
    <property type="taxonomic scope" value="Archaea"/>
</dbReference>
<dbReference type="PANTHER" id="PTHR44591:SF3">
    <property type="entry name" value="RESPONSE REGULATORY DOMAIN-CONTAINING PROTEIN"/>
    <property type="match status" value="1"/>
</dbReference>
<dbReference type="PANTHER" id="PTHR44591">
    <property type="entry name" value="STRESS RESPONSE REGULATOR PROTEIN 1"/>
    <property type="match status" value="1"/>
</dbReference>
<sequence>MTAGSSYRPANPTVLAVDDLDEYLQLYEAQLGDEYRVRTVSKAADALDLIDETIDVVLLDRNMPDMSGDEVLERIRDAGHDCRVALVTAVEPDRDVVDMGFDASLVKPVSRDRLRDTVERLLRRTRYDDELTALYDLCAKRASHTDRGETDVEAYNDLVAEIGERRRAVDAAAAEFTPDDYRAAFRDIPDF</sequence>
<dbReference type="PROSITE" id="PS50110">
    <property type="entry name" value="RESPONSE_REGULATORY"/>
    <property type="match status" value="1"/>
</dbReference>
<dbReference type="SUPFAM" id="SSF52172">
    <property type="entry name" value="CheY-like"/>
    <property type="match status" value="1"/>
</dbReference>
<name>U2YGU7_9EURY</name>
<evidence type="ECO:0000259" key="3">
    <source>
        <dbReference type="PROSITE" id="PS50110"/>
    </source>
</evidence>
<keyword evidence="1 2" id="KW-0597">Phosphoprotein</keyword>
<protein>
    <submittedName>
        <fullName evidence="4">HoxA-like transcriptional regulator</fullName>
    </submittedName>
</protein>
<dbReference type="InterPro" id="IPR011006">
    <property type="entry name" value="CheY-like_superfamily"/>
</dbReference>
<dbReference type="Pfam" id="PF08663">
    <property type="entry name" value="HalX"/>
    <property type="match status" value="1"/>
</dbReference>
<comment type="caution">
    <text evidence="4">The sequence shown here is derived from an EMBL/GenBank/DDBJ whole genome shotgun (WGS) entry which is preliminary data.</text>
</comment>
<gene>
    <name evidence="4" type="ORF">MBEHAL_2356</name>
</gene>
<evidence type="ECO:0000313" key="5">
    <source>
        <dbReference type="Proteomes" id="UP000016986"/>
    </source>
</evidence>
<dbReference type="OrthoDB" id="86314at2157"/>
<dbReference type="InterPro" id="IPR013971">
    <property type="entry name" value="HalX_domain"/>
</dbReference>
<keyword evidence="5" id="KW-1185">Reference proteome</keyword>
<evidence type="ECO:0000256" key="1">
    <source>
        <dbReference type="ARBA" id="ARBA00022553"/>
    </source>
</evidence>
<dbReference type="AlphaFoldDB" id="U2YGU7"/>
<dbReference type="InterPro" id="IPR050595">
    <property type="entry name" value="Bact_response_regulator"/>
</dbReference>